<organism evidence="1 2">
    <name type="scientific">Tumebacillus permanentifrigoris</name>
    <dbReference type="NCBI Taxonomy" id="378543"/>
    <lineage>
        <taxon>Bacteria</taxon>
        <taxon>Bacillati</taxon>
        <taxon>Bacillota</taxon>
        <taxon>Bacilli</taxon>
        <taxon>Bacillales</taxon>
        <taxon>Alicyclobacillaceae</taxon>
        <taxon>Tumebacillus</taxon>
    </lineage>
</organism>
<sequence length="50" mass="5782">MSKYEYRRESPQEPPKVPIGCEGCIWLRDNGGRYSCPYARCVRDGWSVGK</sequence>
<proteinExistence type="predicted"/>
<dbReference type="AlphaFoldDB" id="A0A316D4T2"/>
<dbReference type="EMBL" id="QGGL01000024">
    <property type="protein sequence ID" value="PWK05318.1"/>
    <property type="molecule type" value="Genomic_DNA"/>
</dbReference>
<name>A0A316D4T2_9BACL</name>
<dbReference type="Proteomes" id="UP000245634">
    <property type="component" value="Unassembled WGS sequence"/>
</dbReference>
<keyword evidence="2" id="KW-1185">Reference proteome</keyword>
<protein>
    <submittedName>
        <fullName evidence="1">Uncharacterized protein</fullName>
    </submittedName>
</protein>
<evidence type="ECO:0000313" key="1">
    <source>
        <dbReference type="EMBL" id="PWK05318.1"/>
    </source>
</evidence>
<gene>
    <name evidence="1" type="ORF">C7459_12467</name>
</gene>
<reference evidence="1 2" key="1">
    <citation type="submission" date="2018-05" db="EMBL/GenBank/DDBJ databases">
        <title>Genomic Encyclopedia of Type Strains, Phase IV (KMG-IV): sequencing the most valuable type-strain genomes for metagenomic binning, comparative biology and taxonomic classification.</title>
        <authorList>
            <person name="Goeker M."/>
        </authorList>
    </citation>
    <scope>NUCLEOTIDE SEQUENCE [LARGE SCALE GENOMIC DNA]</scope>
    <source>
        <strain evidence="1 2">DSM 18773</strain>
    </source>
</reference>
<comment type="caution">
    <text evidence="1">The sequence shown here is derived from an EMBL/GenBank/DDBJ whole genome shotgun (WGS) entry which is preliminary data.</text>
</comment>
<evidence type="ECO:0000313" key="2">
    <source>
        <dbReference type="Proteomes" id="UP000245634"/>
    </source>
</evidence>
<accession>A0A316D4T2</accession>
<dbReference type="RefSeq" id="WP_170119592.1">
    <property type="nucleotide sequence ID" value="NZ_QGGL01000024.1"/>
</dbReference>